<feature type="transmembrane region" description="Helical" evidence="2">
    <location>
        <begin position="131"/>
        <end position="153"/>
    </location>
</feature>
<feature type="region of interest" description="Disordered" evidence="1">
    <location>
        <begin position="1"/>
        <end position="23"/>
    </location>
</feature>
<sequence length="659" mass="72298">MSTLTRPPAEPSPKRRHHDQHPLRTWLLEGMPETAGKRQGPHGVPKEDHKPASWWRVMCLTGVDYFSTLGYQPAIAALAAGLLAPMATVILVIVTLAGALPVYRRVARESHRGEGSIAMLERLMGRWTGKLFVLALLGFAATDFMITMTLSAADASAHLIENPFAPEAFHGQQVTITLVLIAALAVVFLRGFKEAINVAVVLVGLYLALNAVVVGTAVVRVFTEGAVVTDWWTTLTTQHSDPLMMVGISLLVFPKLALGLSGFETGVAVMPQVKGYPTDTEENPEGRIRGTHRLLTTAALIMSSFLITSSFATTVLIPAQEFEDGGKANGRALAFLAHQFFGDGFGTVYDISTIAILWFAGASAMAGLLNLVPRYLPRYGMAPAWTRAVRPLVLVFSAVAFLITWIFDANVEAQGGAYATGVLVLMTSAAVAVTLSAKHRRQRSRTWAFGIVSAVFTYTTIANVIERPDGIRIAALFIVGIIVVSFASRVRRSFELRATHVRLDEQALEFLTDVEQGPIRLIAHEPKRLDSERYRNKLEHARAANHLPEDADILFIEIVVDDSSEFEQELDVVGIKRHGFKVLEVHSNNVPNTLAAVLLHLRNVTGLMPHIYFRWTEGNPVTNLTKFLFFGEGEIAPVTREVLREAEPDITERPWVHVG</sequence>
<dbReference type="Proteomes" id="UP001500432">
    <property type="component" value="Unassembled WGS sequence"/>
</dbReference>
<feature type="transmembrane region" description="Helical" evidence="2">
    <location>
        <begin position="355"/>
        <end position="376"/>
    </location>
</feature>
<organism evidence="3 4">
    <name type="scientific">Sinomonas flava</name>
    <dbReference type="NCBI Taxonomy" id="496857"/>
    <lineage>
        <taxon>Bacteria</taxon>
        <taxon>Bacillati</taxon>
        <taxon>Actinomycetota</taxon>
        <taxon>Actinomycetes</taxon>
        <taxon>Micrococcales</taxon>
        <taxon>Micrococcaceae</taxon>
        <taxon>Sinomonas</taxon>
    </lineage>
</organism>
<dbReference type="Gene3D" id="1.20.1740.10">
    <property type="entry name" value="Amino acid/polyamine transporter I"/>
    <property type="match status" value="1"/>
</dbReference>
<protein>
    <submittedName>
        <fullName evidence="3">APC family permease</fullName>
    </submittedName>
</protein>
<keyword evidence="4" id="KW-1185">Reference proteome</keyword>
<feature type="transmembrane region" description="Helical" evidence="2">
    <location>
        <begin position="388"/>
        <end position="407"/>
    </location>
</feature>
<dbReference type="RefSeq" id="WP_344299307.1">
    <property type="nucleotide sequence ID" value="NZ_BAAAQW010000005.1"/>
</dbReference>
<feature type="transmembrane region" description="Helical" evidence="2">
    <location>
        <begin position="74"/>
        <end position="103"/>
    </location>
</feature>
<keyword evidence="2" id="KW-0812">Transmembrane</keyword>
<feature type="transmembrane region" description="Helical" evidence="2">
    <location>
        <begin position="413"/>
        <end position="435"/>
    </location>
</feature>
<gene>
    <name evidence="3" type="ORF">GCM10009849_17300</name>
</gene>
<dbReference type="EMBL" id="BAAAQW010000005">
    <property type="protein sequence ID" value="GAA2199734.1"/>
    <property type="molecule type" value="Genomic_DNA"/>
</dbReference>
<evidence type="ECO:0000256" key="1">
    <source>
        <dbReference type="SAM" id="MobiDB-lite"/>
    </source>
</evidence>
<feature type="transmembrane region" description="Helical" evidence="2">
    <location>
        <begin position="173"/>
        <end position="192"/>
    </location>
</feature>
<accession>A0ABN3BS41</accession>
<feature type="transmembrane region" description="Helical" evidence="2">
    <location>
        <begin position="447"/>
        <end position="465"/>
    </location>
</feature>
<comment type="caution">
    <text evidence="3">The sequence shown here is derived from an EMBL/GenBank/DDBJ whole genome shotgun (WGS) entry which is preliminary data.</text>
</comment>
<evidence type="ECO:0000256" key="2">
    <source>
        <dbReference type="SAM" id="Phobius"/>
    </source>
</evidence>
<keyword evidence="2" id="KW-1133">Transmembrane helix</keyword>
<proteinExistence type="predicted"/>
<feature type="transmembrane region" description="Helical" evidence="2">
    <location>
        <begin position="199"/>
        <end position="223"/>
    </location>
</feature>
<feature type="transmembrane region" description="Helical" evidence="2">
    <location>
        <begin position="471"/>
        <end position="490"/>
    </location>
</feature>
<keyword evidence="2" id="KW-0472">Membrane</keyword>
<evidence type="ECO:0000313" key="3">
    <source>
        <dbReference type="EMBL" id="GAA2199734.1"/>
    </source>
</evidence>
<reference evidence="3 4" key="1">
    <citation type="journal article" date="2019" name="Int. J. Syst. Evol. Microbiol.">
        <title>The Global Catalogue of Microorganisms (GCM) 10K type strain sequencing project: providing services to taxonomists for standard genome sequencing and annotation.</title>
        <authorList>
            <consortium name="The Broad Institute Genomics Platform"/>
            <consortium name="The Broad Institute Genome Sequencing Center for Infectious Disease"/>
            <person name="Wu L."/>
            <person name="Ma J."/>
        </authorList>
    </citation>
    <scope>NUCLEOTIDE SEQUENCE [LARGE SCALE GENOMIC DNA]</scope>
    <source>
        <strain evidence="3 4">JCM 16034</strain>
    </source>
</reference>
<name>A0ABN3BS41_9MICC</name>
<feature type="transmembrane region" description="Helical" evidence="2">
    <location>
        <begin position="294"/>
        <end position="317"/>
    </location>
</feature>
<feature type="transmembrane region" description="Helical" evidence="2">
    <location>
        <begin position="243"/>
        <end position="263"/>
    </location>
</feature>
<evidence type="ECO:0000313" key="4">
    <source>
        <dbReference type="Proteomes" id="UP001500432"/>
    </source>
</evidence>